<sequence>MSGILYMTEASPPARTVLMLLDILGVKLELREINPVLREQDSPEMKKKNPMKTVPILDEGDFSLADSHAIVLYLLEKYGRPEHKQLYPPDARIRATIHNRMFFDCGILFPRLRAIMAPTYGGRLTELSKYMIINIVDAYEMLEMYLNENKYIAAEHMTIADISVLTTVSSLNGLHPIDEKRFPKLKQWLTTMNEKDFAKKINVPGYKLHVDGLIMLMEFNRENKKSKL</sequence>
<gene>
    <name evidence="5" type="primary">LOC113510571</name>
</gene>
<dbReference type="SFLD" id="SFLDS00019">
    <property type="entry name" value="Glutathione_Transferase_(cytos"/>
    <property type="match status" value="1"/>
</dbReference>
<dbReference type="PANTHER" id="PTHR43969">
    <property type="entry name" value="GLUTATHIONE S TRANSFERASE D10, ISOFORM A-RELATED"/>
    <property type="match status" value="1"/>
</dbReference>
<dbReference type="GO" id="GO:0004364">
    <property type="term" value="F:glutathione transferase activity"/>
    <property type="evidence" value="ECO:0007669"/>
    <property type="project" value="TreeGrafter"/>
</dbReference>
<dbReference type="SUPFAM" id="SSF52833">
    <property type="entry name" value="Thioredoxin-like"/>
    <property type="match status" value="1"/>
</dbReference>
<protein>
    <submittedName>
        <fullName evidence="5">Glutathione S-transferase 1-like</fullName>
    </submittedName>
</protein>
<dbReference type="PANTHER" id="PTHR43969:SF9">
    <property type="entry name" value="GLUTATHIONE S TRANSFERASE D10, ISOFORM A-RELATED"/>
    <property type="match status" value="1"/>
</dbReference>
<evidence type="ECO:0000259" key="2">
    <source>
        <dbReference type="PROSITE" id="PS50404"/>
    </source>
</evidence>
<dbReference type="FunCoup" id="A0A6J3BP44">
    <property type="interactions" value="269"/>
</dbReference>
<dbReference type="CTD" id="37111"/>
<evidence type="ECO:0000313" key="5">
    <source>
        <dbReference type="RefSeq" id="XP_031763098.1"/>
    </source>
</evidence>
<evidence type="ECO:0000256" key="1">
    <source>
        <dbReference type="ARBA" id="ARBA00011738"/>
    </source>
</evidence>
<reference evidence="5" key="1">
    <citation type="submission" date="2025-08" db="UniProtKB">
        <authorList>
            <consortium name="RefSeq"/>
        </authorList>
    </citation>
    <scope>IDENTIFICATION</scope>
    <source>
        <tissue evidence="5">Whole larvae</tissue>
    </source>
</reference>
<dbReference type="Gene3D" id="1.20.1050.10">
    <property type="match status" value="1"/>
</dbReference>
<dbReference type="InterPro" id="IPR004045">
    <property type="entry name" value="Glutathione_S-Trfase_N"/>
</dbReference>
<comment type="subunit">
    <text evidence="1">Homodimer.</text>
</comment>
<dbReference type="AlphaFoldDB" id="A0A6J3BP44"/>
<dbReference type="InterPro" id="IPR036249">
    <property type="entry name" value="Thioredoxin-like_sf"/>
</dbReference>
<dbReference type="GO" id="GO:0006749">
    <property type="term" value="P:glutathione metabolic process"/>
    <property type="evidence" value="ECO:0007669"/>
    <property type="project" value="TreeGrafter"/>
</dbReference>
<dbReference type="Pfam" id="PF00043">
    <property type="entry name" value="GST_C"/>
    <property type="match status" value="1"/>
</dbReference>
<name>A0A6J3BP44_GALME</name>
<dbReference type="Gene3D" id="3.40.30.10">
    <property type="entry name" value="Glutaredoxin"/>
    <property type="match status" value="1"/>
</dbReference>
<dbReference type="SFLD" id="SFLDG00358">
    <property type="entry name" value="Main_(cytGST)"/>
    <property type="match status" value="1"/>
</dbReference>
<dbReference type="FunFam" id="1.20.1050.10:FF:000007">
    <property type="entry name" value="Glutathione S-transferase 1-1"/>
    <property type="match status" value="1"/>
</dbReference>
<dbReference type="SFLD" id="SFLDG01153">
    <property type="entry name" value="Main.4:_Theta-like"/>
    <property type="match status" value="1"/>
</dbReference>
<dbReference type="RefSeq" id="XP_031763098.1">
    <property type="nucleotide sequence ID" value="XM_031907238.2"/>
</dbReference>
<dbReference type="InterPro" id="IPR004046">
    <property type="entry name" value="GST_C"/>
</dbReference>
<organism evidence="4 5">
    <name type="scientific">Galleria mellonella</name>
    <name type="common">Greater wax moth</name>
    <dbReference type="NCBI Taxonomy" id="7137"/>
    <lineage>
        <taxon>Eukaryota</taxon>
        <taxon>Metazoa</taxon>
        <taxon>Ecdysozoa</taxon>
        <taxon>Arthropoda</taxon>
        <taxon>Hexapoda</taxon>
        <taxon>Insecta</taxon>
        <taxon>Pterygota</taxon>
        <taxon>Neoptera</taxon>
        <taxon>Endopterygota</taxon>
        <taxon>Lepidoptera</taxon>
        <taxon>Glossata</taxon>
        <taxon>Ditrysia</taxon>
        <taxon>Pyraloidea</taxon>
        <taxon>Pyralidae</taxon>
        <taxon>Galleriinae</taxon>
        <taxon>Galleria</taxon>
    </lineage>
</organism>
<feature type="domain" description="GST N-terminal" evidence="2">
    <location>
        <begin position="1"/>
        <end position="82"/>
    </location>
</feature>
<keyword evidence="4" id="KW-1185">Reference proteome</keyword>
<dbReference type="InterPro" id="IPR040079">
    <property type="entry name" value="Glutathione_S-Trfase"/>
</dbReference>
<evidence type="ECO:0000259" key="3">
    <source>
        <dbReference type="PROSITE" id="PS50405"/>
    </source>
</evidence>
<dbReference type="InParanoid" id="A0A6J3BP44"/>
<dbReference type="SUPFAM" id="SSF47616">
    <property type="entry name" value="GST C-terminal domain-like"/>
    <property type="match status" value="1"/>
</dbReference>
<dbReference type="CDD" id="cd03177">
    <property type="entry name" value="GST_C_Delta_Epsilon"/>
    <property type="match status" value="1"/>
</dbReference>
<dbReference type="InterPro" id="IPR036282">
    <property type="entry name" value="Glutathione-S-Trfase_C_sf"/>
</dbReference>
<dbReference type="Proteomes" id="UP001652740">
    <property type="component" value="Unplaced"/>
</dbReference>
<dbReference type="KEGG" id="gmw:113510571"/>
<proteinExistence type="predicted"/>
<dbReference type="Pfam" id="PF13417">
    <property type="entry name" value="GST_N_3"/>
    <property type="match status" value="1"/>
</dbReference>
<dbReference type="InterPro" id="IPR010987">
    <property type="entry name" value="Glutathione-S-Trfase_C-like"/>
</dbReference>
<accession>A0A6J3BP44</accession>
<dbReference type="OrthoDB" id="2309723at2759"/>
<dbReference type="PROSITE" id="PS50404">
    <property type="entry name" value="GST_NTER"/>
    <property type="match status" value="1"/>
</dbReference>
<evidence type="ECO:0000313" key="4">
    <source>
        <dbReference type="Proteomes" id="UP001652740"/>
    </source>
</evidence>
<feature type="domain" description="GST C-terminal" evidence="3">
    <location>
        <begin position="90"/>
        <end position="213"/>
    </location>
</feature>
<dbReference type="GeneID" id="113510571"/>
<dbReference type="PROSITE" id="PS50405">
    <property type="entry name" value="GST_CTER"/>
    <property type="match status" value="1"/>
</dbReference>